<keyword evidence="2 3" id="KW-0378">Hydrolase</keyword>
<gene>
    <name evidence="5" type="ORF">ASN18_0316</name>
</gene>
<dbReference type="PANTHER" id="PTHR45570">
    <property type="entry name" value="CARBOXYLIC ESTER HYDROLASE"/>
    <property type="match status" value="1"/>
</dbReference>
<feature type="signal peptide" evidence="3">
    <location>
        <begin position="1"/>
        <end position="35"/>
    </location>
</feature>
<comment type="similarity">
    <text evidence="1 3">Belongs to the type-B carboxylesterase/lipase family.</text>
</comment>
<dbReference type="GO" id="GO:0016787">
    <property type="term" value="F:hydrolase activity"/>
    <property type="evidence" value="ECO:0007669"/>
    <property type="project" value="UniProtKB-KW"/>
</dbReference>
<dbReference type="InterPro" id="IPR000997">
    <property type="entry name" value="Cholinesterase"/>
</dbReference>
<keyword evidence="3" id="KW-0732">Signal</keyword>
<dbReference type="RefSeq" id="WP_085050849.1">
    <property type="nucleotide sequence ID" value="NZ_LNQR01000011.1"/>
</dbReference>
<dbReference type="EC" id="3.1.1.-" evidence="3"/>
<dbReference type="EMBL" id="LNQR01000011">
    <property type="protein sequence ID" value="KWT93340.1"/>
    <property type="molecule type" value="Genomic_DNA"/>
</dbReference>
<evidence type="ECO:0000313" key="6">
    <source>
        <dbReference type="Proteomes" id="UP000060487"/>
    </source>
</evidence>
<feature type="domain" description="Carboxylesterase type B" evidence="4">
    <location>
        <begin position="44"/>
        <end position="520"/>
    </location>
</feature>
<name>A0ABR5SK25_9BACT</name>
<dbReference type="InterPro" id="IPR029058">
    <property type="entry name" value="AB_hydrolase_fold"/>
</dbReference>
<dbReference type="InterPro" id="IPR002018">
    <property type="entry name" value="CarbesteraseB"/>
</dbReference>
<organism evidence="5 6">
    <name type="scientific">Candidatus Magnetominusculus xianensis</name>
    <dbReference type="NCBI Taxonomy" id="1748249"/>
    <lineage>
        <taxon>Bacteria</taxon>
        <taxon>Pseudomonadati</taxon>
        <taxon>Nitrospirota</taxon>
        <taxon>Nitrospiria</taxon>
        <taxon>Nitrospirales</taxon>
        <taxon>Nitrospiraceae</taxon>
        <taxon>Candidatus Magnetominusculus</taxon>
    </lineage>
</organism>
<dbReference type="Pfam" id="PF00135">
    <property type="entry name" value="COesterase"/>
    <property type="match status" value="1"/>
</dbReference>
<accession>A0ABR5SK25</accession>
<dbReference type="PROSITE" id="PS00122">
    <property type="entry name" value="CARBOXYLESTERASE_B_1"/>
    <property type="match status" value="1"/>
</dbReference>
<evidence type="ECO:0000256" key="3">
    <source>
        <dbReference type="RuleBase" id="RU361235"/>
    </source>
</evidence>
<dbReference type="Proteomes" id="UP000060487">
    <property type="component" value="Unassembled WGS sequence"/>
</dbReference>
<dbReference type="Gene3D" id="3.40.50.1820">
    <property type="entry name" value="alpha/beta hydrolase"/>
    <property type="match status" value="1"/>
</dbReference>
<evidence type="ECO:0000256" key="1">
    <source>
        <dbReference type="ARBA" id="ARBA00005964"/>
    </source>
</evidence>
<keyword evidence="6" id="KW-1185">Reference proteome</keyword>
<feature type="chain" id="PRO_5044964731" description="Carboxylic ester hydrolase" evidence="3">
    <location>
        <begin position="36"/>
        <end position="553"/>
    </location>
</feature>
<dbReference type="SUPFAM" id="SSF53474">
    <property type="entry name" value="alpha/beta-Hydrolases"/>
    <property type="match status" value="1"/>
</dbReference>
<dbReference type="PRINTS" id="PR00878">
    <property type="entry name" value="CHOLNESTRASE"/>
</dbReference>
<dbReference type="PANTHER" id="PTHR45570:SF2">
    <property type="entry name" value="ACETYLCHOLINESTERASE 1-LIKE"/>
    <property type="match status" value="1"/>
</dbReference>
<comment type="caution">
    <text evidence="5">The sequence shown here is derived from an EMBL/GenBank/DDBJ whole genome shotgun (WGS) entry which is preliminary data.</text>
</comment>
<reference evidence="5 6" key="1">
    <citation type="submission" date="2015-11" db="EMBL/GenBank/DDBJ databases">
        <authorList>
            <person name="Lin W."/>
        </authorList>
    </citation>
    <scope>NUCLEOTIDE SEQUENCE [LARGE SCALE GENOMIC DNA]</scope>
    <source>
        <strain evidence="5 6">HCH-1</strain>
    </source>
</reference>
<evidence type="ECO:0000256" key="2">
    <source>
        <dbReference type="ARBA" id="ARBA00022801"/>
    </source>
</evidence>
<dbReference type="InterPro" id="IPR019826">
    <property type="entry name" value="Carboxylesterase_B_AS"/>
</dbReference>
<sequence length="553" mass="59025">MKTKVQCLSNTAMKTSLMIAIMLAAITLLFSQGIAATSCSQGVVVSTVQGTICGNSSASGTTAYSYKGIPFAESTAGSNRWAAPVQKQTWNGTFAATEFGPYCPQSGQTNISEDCLSLNVWTPVSPSASGSLPVMVFIYGGAFIFGGSASPLYDGAYIASSQNVVVVTVNYRVGVFGFLKYGSTINSNFGILDQQLALKWVQNNIAQFGGDPSKVTIFGESAGAMSVGIHLSAAPDSKPLFRAGIMESNPFGIPYRSPDKAQAYGNAFVKTIGCNTDYEAVNVTCIKGKSVADVLTASLNYKNILSLITMNGLVDVLPWAPIVDGTVIEQEPIVAISKGKLTKPTIMGINRDEGTLFEHYLTFAGDNMTCLEYNGIIDVMFGSYASDIKQEPRYKCNSKTASTQMSSLITDYIFLCGNMNALKNAAKTNQNMFAYGFEVVPSFNMNPTVTECSYQTCHEAELPFVFNSAVDTGHTFTSSEQVVANMMGQFWANFAKNLTPNGGSSPSWPAFSNNSSVFLFQGNSQGAVTGVTYPICTNFWDSIGYNLGGVTSN</sequence>
<protein>
    <recommendedName>
        <fullName evidence="3">Carboxylic ester hydrolase</fullName>
        <ecNumber evidence="3">3.1.1.-</ecNumber>
    </recommendedName>
</protein>
<evidence type="ECO:0000313" key="5">
    <source>
        <dbReference type="EMBL" id="KWT93340.1"/>
    </source>
</evidence>
<evidence type="ECO:0000259" key="4">
    <source>
        <dbReference type="Pfam" id="PF00135"/>
    </source>
</evidence>
<proteinExistence type="inferred from homology"/>